<dbReference type="SUPFAM" id="SSF111369">
    <property type="entry name" value="HlyD-like secretion proteins"/>
    <property type="match status" value="1"/>
</dbReference>
<keyword evidence="6" id="KW-0812">Transmembrane</keyword>
<accession>A0A975RZJ4</accession>
<dbReference type="Gene3D" id="2.40.50.100">
    <property type="match status" value="2"/>
</dbReference>
<evidence type="ECO:0000256" key="6">
    <source>
        <dbReference type="SAM" id="Phobius"/>
    </source>
</evidence>
<dbReference type="InterPro" id="IPR058792">
    <property type="entry name" value="Beta-barrel_RND_2"/>
</dbReference>
<feature type="region of interest" description="Disordered" evidence="5">
    <location>
        <begin position="345"/>
        <end position="376"/>
    </location>
</feature>
<reference evidence="10 11" key="1">
    <citation type="submission" date="2021-06" db="EMBL/GenBank/DDBJ databases">
        <title>Bradyrhizobium sp. S2-11-4 Genome sequencing.</title>
        <authorList>
            <person name="Jin L."/>
        </authorList>
    </citation>
    <scope>NUCLEOTIDE SEQUENCE [LARGE SCALE GENOMIC DNA]</scope>
    <source>
        <strain evidence="10 11">S2-11-4</strain>
    </source>
</reference>
<dbReference type="InterPro" id="IPR058625">
    <property type="entry name" value="MdtA-like_BSH"/>
</dbReference>
<feature type="compositionally biased region" description="Low complexity" evidence="5">
    <location>
        <begin position="348"/>
        <end position="359"/>
    </location>
</feature>
<evidence type="ECO:0000259" key="7">
    <source>
        <dbReference type="Pfam" id="PF25876"/>
    </source>
</evidence>
<evidence type="ECO:0000313" key="10">
    <source>
        <dbReference type="EMBL" id="QWG25288.1"/>
    </source>
</evidence>
<dbReference type="PANTHER" id="PTHR32347:SF14">
    <property type="entry name" value="EFFLUX SYSTEM COMPONENT YKNX-RELATED"/>
    <property type="match status" value="1"/>
</dbReference>
<keyword evidence="3 4" id="KW-0175">Coiled coil</keyword>
<dbReference type="GO" id="GO:0016020">
    <property type="term" value="C:membrane"/>
    <property type="evidence" value="ECO:0007669"/>
    <property type="project" value="InterPro"/>
</dbReference>
<evidence type="ECO:0000259" key="9">
    <source>
        <dbReference type="Pfam" id="PF25954"/>
    </source>
</evidence>
<feature type="coiled-coil region" evidence="4">
    <location>
        <begin position="118"/>
        <end position="152"/>
    </location>
</feature>
<dbReference type="Proteomes" id="UP000676951">
    <property type="component" value="Chromosome"/>
</dbReference>
<gene>
    <name evidence="10" type="ORF">KMZ93_10615</name>
</gene>
<evidence type="ECO:0000259" key="8">
    <source>
        <dbReference type="Pfam" id="PF25917"/>
    </source>
</evidence>
<feature type="domain" description="Multidrug resistance protein MdtA-like alpha-helical hairpin" evidence="7">
    <location>
        <begin position="132"/>
        <end position="199"/>
    </location>
</feature>
<dbReference type="InterPro" id="IPR006143">
    <property type="entry name" value="RND_pump_MFP"/>
</dbReference>
<evidence type="ECO:0000256" key="3">
    <source>
        <dbReference type="ARBA" id="ARBA00023054"/>
    </source>
</evidence>
<evidence type="ECO:0000256" key="1">
    <source>
        <dbReference type="ARBA" id="ARBA00004196"/>
    </source>
</evidence>
<dbReference type="RefSeq" id="WP_215606025.1">
    <property type="nucleotide sequence ID" value="NZ_CP076136.1"/>
</dbReference>
<comment type="similarity">
    <text evidence="2">Belongs to the membrane fusion protein (MFP) (TC 8.A.1) family.</text>
</comment>
<feature type="compositionally biased region" description="Polar residues" evidence="5">
    <location>
        <begin position="366"/>
        <end position="376"/>
    </location>
</feature>
<protein>
    <submittedName>
        <fullName evidence="10">Efflux RND transporter periplasmic adaptor subunit</fullName>
    </submittedName>
</protein>
<evidence type="ECO:0000256" key="2">
    <source>
        <dbReference type="ARBA" id="ARBA00009477"/>
    </source>
</evidence>
<dbReference type="InterPro" id="IPR050465">
    <property type="entry name" value="UPF0194_transport"/>
</dbReference>
<evidence type="ECO:0000256" key="4">
    <source>
        <dbReference type="SAM" id="Coils"/>
    </source>
</evidence>
<dbReference type="Pfam" id="PF25876">
    <property type="entry name" value="HH_MFP_RND"/>
    <property type="match status" value="1"/>
</dbReference>
<feature type="domain" description="Multidrug resistance protein MdtA-like barrel-sandwich hybrid" evidence="8">
    <location>
        <begin position="84"/>
        <end position="237"/>
    </location>
</feature>
<evidence type="ECO:0000256" key="5">
    <source>
        <dbReference type="SAM" id="MobiDB-lite"/>
    </source>
</evidence>
<dbReference type="Pfam" id="PF25917">
    <property type="entry name" value="BSH_RND"/>
    <property type="match status" value="1"/>
</dbReference>
<sequence>MNKPVEPKERMDIQAILGMEASGSGWVHRRELKWAAAALAGLLLISVVWWFSGRTNSVHYVTDPVTRGGLTVIVTATGSVQPTNKVDVSSELSGTLRTVLVDYNSVVIAGQTLAELDTEKLEATVNSSRAKLAAAKAKQKDAEATVGEKERDVARKKKLVPGQAISTEDFDQSQAAYERALAAVASTIADVEAAQADLRLNESNLAKARIISPINGVVLKRSVDPGQTVASTLQAPVLFSIAEDLKQMELQVDVDEADVGKVAVGQRANFSVDAFPDRKFPASIRLIRFASETIQGVVTYKAVLSVDNSELLLRPGMTATAEIKVTEIQDALLIPNAALRYTPTATDSTTSRSFLSRLLPGPPSFRPSSPQEQTGRNRTVWALTNGEPTQVKIEIGSSDGKRTEVQKGELQVGQALIIDQTTSKP</sequence>
<name>A0A975RZJ4_9BRAD</name>
<dbReference type="InterPro" id="IPR058624">
    <property type="entry name" value="MdtA-like_HH"/>
</dbReference>
<keyword evidence="6" id="KW-1133">Transmembrane helix</keyword>
<dbReference type="NCBIfam" id="TIGR01730">
    <property type="entry name" value="RND_mfp"/>
    <property type="match status" value="1"/>
</dbReference>
<feature type="domain" description="CusB-like beta-barrel" evidence="9">
    <location>
        <begin position="250"/>
        <end position="324"/>
    </location>
</feature>
<organism evidence="10 11">
    <name type="scientific">Bradyrhizobium sediminis</name>
    <dbReference type="NCBI Taxonomy" id="2840469"/>
    <lineage>
        <taxon>Bacteria</taxon>
        <taxon>Pseudomonadati</taxon>
        <taxon>Pseudomonadota</taxon>
        <taxon>Alphaproteobacteria</taxon>
        <taxon>Hyphomicrobiales</taxon>
        <taxon>Nitrobacteraceae</taxon>
        <taxon>Bradyrhizobium</taxon>
    </lineage>
</organism>
<dbReference type="EMBL" id="CP076136">
    <property type="protein sequence ID" value="QWG25288.1"/>
    <property type="molecule type" value="Genomic_DNA"/>
</dbReference>
<proteinExistence type="inferred from homology"/>
<keyword evidence="11" id="KW-1185">Reference proteome</keyword>
<dbReference type="GO" id="GO:0022857">
    <property type="term" value="F:transmembrane transporter activity"/>
    <property type="evidence" value="ECO:0007669"/>
    <property type="project" value="InterPro"/>
</dbReference>
<comment type="subcellular location">
    <subcellularLocation>
        <location evidence="1">Cell envelope</location>
    </subcellularLocation>
</comment>
<dbReference type="Pfam" id="PF25954">
    <property type="entry name" value="Beta-barrel_RND_2"/>
    <property type="match status" value="1"/>
</dbReference>
<dbReference type="AlphaFoldDB" id="A0A975RZJ4"/>
<dbReference type="PANTHER" id="PTHR32347">
    <property type="entry name" value="EFFLUX SYSTEM COMPONENT YKNX-RELATED"/>
    <property type="match status" value="1"/>
</dbReference>
<dbReference type="Gene3D" id="2.40.30.170">
    <property type="match status" value="1"/>
</dbReference>
<feature type="transmembrane region" description="Helical" evidence="6">
    <location>
        <begin position="34"/>
        <end position="52"/>
    </location>
</feature>
<dbReference type="GO" id="GO:0030313">
    <property type="term" value="C:cell envelope"/>
    <property type="evidence" value="ECO:0007669"/>
    <property type="project" value="UniProtKB-SubCell"/>
</dbReference>
<keyword evidence="6" id="KW-0472">Membrane</keyword>
<evidence type="ECO:0000313" key="11">
    <source>
        <dbReference type="Proteomes" id="UP000676951"/>
    </source>
</evidence>